<dbReference type="FunFam" id="2.10.110.30:FF:000002">
    <property type="entry name" value="Putative e3 ubiquitin-protein ligase ubr3"/>
    <property type="match status" value="1"/>
</dbReference>
<dbReference type="PROSITE" id="PS51157">
    <property type="entry name" value="ZF_UBR"/>
    <property type="match status" value="1"/>
</dbReference>
<comment type="function">
    <text evidence="10">Ubiquitin ligase protein which is a component of the N-end rule pathway. Recognizes and binds to proteins bearing specific N-terminal residues that are destabilizing according to the N-end rule, leading to their ubiquitination and subsequent degradation.</text>
</comment>
<feature type="zinc finger region" description="UBR-type" evidence="9">
    <location>
        <begin position="105"/>
        <end position="176"/>
    </location>
</feature>
<dbReference type="Pfam" id="PF18995">
    <property type="entry name" value="PRT6_C"/>
    <property type="match status" value="1"/>
</dbReference>
<gene>
    <name evidence="13" type="ORF">CSKR_103887</name>
</gene>
<evidence type="ECO:0000256" key="9">
    <source>
        <dbReference type="PROSITE-ProRule" id="PRU00508"/>
    </source>
</evidence>
<feature type="region of interest" description="Disordered" evidence="11">
    <location>
        <begin position="1410"/>
        <end position="1434"/>
    </location>
</feature>
<evidence type="ECO:0000256" key="10">
    <source>
        <dbReference type="RuleBase" id="RU366018"/>
    </source>
</evidence>
<feature type="compositionally biased region" description="Polar residues" evidence="11">
    <location>
        <begin position="1566"/>
        <end position="1583"/>
    </location>
</feature>
<dbReference type="InterPro" id="IPR013083">
    <property type="entry name" value="Znf_RING/FYVE/PHD"/>
</dbReference>
<dbReference type="PANTHER" id="PTHR21497">
    <property type="entry name" value="UBIQUITIN LIGASE E3 ALPHA-RELATED"/>
    <property type="match status" value="1"/>
</dbReference>
<evidence type="ECO:0000256" key="8">
    <source>
        <dbReference type="ARBA" id="ARBA00046341"/>
    </source>
</evidence>
<feature type="compositionally biased region" description="Polar residues" evidence="11">
    <location>
        <begin position="1600"/>
        <end position="1620"/>
    </location>
</feature>
<name>A0A8T1MA84_CLOSI</name>
<accession>A0A8T1MA84</accession>
<evidence type="ECO:0000256" key="2">
    <source>
        <dbReference type="ARBA" id="ARBA00004906"/>
    </source>
</evidence>
<dbReference type="PANTHER" id="PTHR21497:SF39">
    <property type="entry name" value="E3 UBIQUITIN-PROTEIN LIGASE UBR3"/>
    <property type="match status" value="1"/>
</dbReference>
<evidence type="ECO:0000313" key="14">
    <source>
        <dbReference type="Proteomes" id="UP000286415"/>
    </source>
</evidence>
<evidence type="ECO:0000256" key="1">
    <source>
        <dbReference type="ARBA" id="ARBA00000900"/>
    </source>
</evidence>
<evidence type="ECO:0000256" key="7">
    <source>
        <dbReference type="ARBA" id="ARBA00022833"/>
    </source>
</evidence>
<organism evidence="13 14">
    <name type="scientific">Clonorchis sinensis</name>
    <name type="common">Chinese liver fluke</name>
    <dbReference type="NCBI Taxonomy" id="79923"/>
    <lineage>
        <taxon>Eukaryota</taxon>
        <taxon>Metazoa</taxon>
        <taxon>Spiralia</taxon>
        <taxon>Lophotrochozoa</taxon>
        <taxon>Platyhelminthes</taxon>
        <taxon>Trematoda</taxon>
        <taxon>Digenea</taxon>
        <taxon>Opisthorchiida</taxon>
        <taxon>Opisthorchiata</taxon>
        <taxon>Opisthorchiidae</taxon>
        <taxon>Clonorchis</taxon>
    </lineage>
</organism>
<keyword evidence="3 10" id="KW-0808">Transferase</keyword>
<feature type="region of interest" description="Disordered" evidence="11">
    <location>
        <begin position="1165"/>
        <end position="1188"/>
    </location>
</feature>
<comment type="caution">
    <text evidence="13">The sequence shown here is derived from an EMBL/GenBank/DDBJ whole genome shotgun (WGS) entry which is preliminary data.</text>
</comment>
<dbReference type="GO" id="GO:0008270">
    <property type="term" value="F:zinc ion binding"/>
    <property type="evidence" value="ECO:0007669"/>
    <property type="project" value="UniProtKB-UniRule"/>
</dbReference>
<dbReference type="InterPro" id="IPR003126">
    <property type="entry name" value="Znf_UBR"/>
</dbReference>
<feature type="region of interest" description="Disordered" evidence="11">
    <location>
        <begin position="1549"/>
        <end position="1632"/>
    </location>
</feature>
<dbReference type="GO" id="GO:0061630">
    <property type="term" value="F:ubiquitin protein ligase activity"/>
    <property type="evidence" value="ECO:0007669"/>
    <property type="project" value="UniProtKB-UniRule"/>
</dbReference>
<evidence type="ECO:0000259" key="12">
    <source>
        <dbReference type="PROSITE" id="PS51157"/>
    </source>
</evidence>
<keyword evidence="7 10" id="KW-0862">Zinc</keyword>
<dbReference type="Gene3D" id="2.10.110.30">
    <property type="match status" value="1"/>
</dbReference>
<feature type="compositionally biased region" description="Low complexity" evidence="11">
    <location>
        <begin position="1584"/>
        <end position="1595"/>
    </location>
</feature>
<dbReference type="Proteomes" id="UP000286415">
    <property type="component" value="Unassembled WGS sequence"/>
</dbReference>
<feature type="region of interest" description="Disordered" evidence="11">
    <location>
        <begin position="2075"/>
        <end position="2095"/>
    </location>
</feature>
<evidence type="ECO:0000256" key="4">
    <source>
        <dbReference type="ARBA" id="ARBA00022723"/>
    </source>
</evidence>
<evidence type="ECO:0000256" key="5">
    <source>
        <dbReference type="ARBA" id="ARBA00022771"/>
    </source>
</evidence>
<reference evidence="13 14" key="1">
    <citation type="journal article" date="2018" name="Biotechnol. Adv.">
        <title>Improved genomic resources and new bioinformatic workflow for the carcinogenic parasite Clonorchis sinensis: Biotechnological implications.</title>
        <authorList>
            <person name="Wang D."/>
            <person name="Korhonen P.K."/>
            <person name="Gasser R.B."/>
            <person name="Young N.D."/>
        </authorList>
    </citation>
    <scope>NUCLEOTIDE SEQUENCE [LARGE SCALE GENOMIC DNA]</scope>
    <source>
        <strain evidence="13">Cs-k2</strain>
    </source>
</reference>
<evidence type="ECO:0000256" key="6">
    <source>
        <dbReference type="ARBA" id="ARBA00022786"/>
    </source>
</evidence>
<comment type="pathway">
    <text evidence="2 10">Protein modification; protein ubiquitination.</text>
</comment>
<feature type="region of interest" description="Disordered" evidence="11">
    <location>
        <begin position="1254"/>
        <end position="1278"/>
    </location>
</feature>
<evidence type="ECO:0000256" key="3">
    <source>
        <dbReference type="ARBA" id="ARBA00022679"/>
    </source>
</evidence>
<keyword evidence="5 10" id="KW-0863">Zinc-finger</keyword>
<dbReference type="InterPro" id="IPR055194">
    <property type="entry name" value="UBR1-like_WH"/>
</dbReference>
<keyword evidence="4 10" id="KW-0479">Metal-binding</keyword>
<dbReference type="GO" id="GO:0071596">
    <property type="term" value="P:ubiquitin-dependent protein catabolic process via the N-end rule pathway"/>
    <property type="evidence" value="ECO:0007669"/>
    <property type="project" value="UniProtKB-UniRule"/>
</dbReference>
<dbReference type="InterPro" id="IPR044046">
    <property type="entry name" value="E3_ligase_UBR-like_C"/>
</dbReference>
<dbReference type="GO" id="GO:0016567">
    <property type="term" value="P:protein ubiquitination"/>
    <property type="evidence" value="ECO:0007669"/>
    <property type="project" value="UniProtKB-UniRule"/>
</dbReference>
<dbReference type="Pfam" id="PF02207">
    <property type="entry name" value="zf-UBR"/>
    <property type="match status" value="1"/>
</dbReference>
<feature type="domain" description="UBR-type" evidence="12">
    <location>
        <begin position="105"/>
        <end position="176"/>
    </location>
</feature>
<dbReference type="InterPro" id="IPR039164">
    <property type="entry name" value="UBR1-like"/>
</dbReference>
<dbReference type="OrthoDB" id="15304at2759"/>
<proteinExistence type="inferred from homology"/>
<reference evidence="13 14" key="2">
    <citation type="journal article" date="2021" name="Genomics">
        <title>High-quality reference genome for Clonorchis sinensis.</title>
        <authorList>
            <person name="Young N.D."/>
            <person name="Stroehlein A.J."/>
            <person name="Kinkar L."/>
            <person name="Wang T."/>
            <person name="Sohn W.M."/>
            <person name="Chang B.C.H."/>
            <person name="Kaur P."/>
            <person name="Weisz D."/>
            <person name="Dudchenko O."/>
            <person name="Aiden E.L."/>
            <person name="Korhonen P.K."/>
            <person name="Gasser R.B."/>
        </authorList>
    </citation>
    <scope>NUCLEOTIDE SEQUENCE [LARGE SCALE GENOMIC DNA]</scope>
    <source>
        <strain evidence="13">Cs-k2</strain>
    </source>
</reference>
<dbReference type="CDD" id="cd19673">
    <property type="entry name" value="UBR-box_UBR3"/>
    <property type="match status" value="1"/>
</dbReference>
<dbReference type="Gene3D" id="3.30.40.10">
    <property type="entry name" value="Zinc/RING finger domain, C3HC4 (zinc finger)"/>
    <property type="match status" value="1"/>
</dbReference>
<dbReference type="GO" id="GO:0000151">
    <property type="term" value="C:ubiquitin ligase complex"/>
    <property type="evidence" value="ECO:0007669"/>
    <property type="project" value="TreeGrafter"/>
</dbReference>
<dbReference type="EC" id="2.3.2.27" evidence="10"/>
<comment type="similarity">
    <text evidence="8 10">Belongs to the E3 ubiquitin-protein ligase UBR1-like family.</text>
</comment>
<keyword evidence="14" id="KW-1185">Reference proteome</keyword>
<evidence type="ECO:0000313" key="13">
    <source>
        <dbReference type="EMBL" id="KAG5446040.1"/>
    </source>
</evidence>
<protein>
    <recommendedName>
        <fullName evidence="10">E3 ubiquitin-protein ligase</fullName>
        <ecNumber evidence="10">2.3.2.27</ecNumber>
    </recommendedName>
</protein>
<comment type="catalytic activity">
    <reaction evidence="1 10">
        <text>S-ubiquitinyl-[E2 ubiquitin-conjugating enzyme]-L-cysteine + [acceptor protein]-L-lysine = [E2 ubiquitin-conjugating enzyme]-L-cysteine + N(6)-ubiquitinyl-[acceptor protein]-L-lysine.</text>
        <dbReference type="EC" id="2.3.2.27"/>
    </reaction>
</comment>
<sequence>MDFFHLPDAELKSADDFISHVSSNFSMSKDEWRRKFCDACVGGQVDSVVFKGVLDIFRYDCFSADRFRMKKAKMLFLTKLFEFLIAGDSGIQNLGRKLKEYDYSARCSLVWTINYFAYRCRTCGISPSMSLCSSCFMAGNHVGHDFNKFKSLAGGACDCGDSNVMLPSGYCRYHGPDKVHNRPSPPEELVAPLRSLLPRFLPALLYWFWELCSSTDPTTLTDEVAPALFVLHVLHACGWVTQKMIADVLIDRTVFEQLKIDCENELAYKDYVLSVGTNPGFHLPVCIAKQDLAHRHLLDAFIYCTIKLRFPESLVTFLIGLLAVEEFKEEFVQSYLNHYTRIASTVMISARTRMVTDWSLQMNNRIVHISVQLFSGEGLALRMVRERHLHLLLVHCLLNMCECCRTRLDDHSNMVVNCEGPLIQNNVFWPFVSDLSNLVSHKSIVDVFVTDPEFLNAWTKVLRYMQFMNCFVLKEGDHIEYETMAFYHAFTMEIEISANPMWNIWQHYRHPSERERCLSYANACLSSLANLLGGLGRLVSPTIQPNHPSRSPLSLHLPLMRHASCFLSLSVVQHGMDLRQLLAEYLTPKPFLLWRFMDELANTLLGCHEVIVGYWIRNGQALRQSITHYMQSQFCYSFIDLDIFAFQVCATLLPPAYVLNTLLDPTRLLRGIHFYDELLSLVAPAEPRAMDRKPMALEAWLTNLCWILDLRNNICLTEDELVKKELLCVLSPEPRKRSDLASLIPERCGINGSNKNIDAMLKKVATYSGPSCDEASGSLISGHYYLRPSLWHTDFDPIFYSLRVTSRRETSIAMDKYREHCRQRHGISNPSSLWPPYRTPKPLPPNFLGLDHILHSRHLHFLIFIQLCLYVYGDPLMTEESLGLIIHLLDRALNTPCRRDIKGQKCSVLVRPELMQVDQPEQPTDQYMRAKADDELMECADSLNDMLDDDQISDVLTGPMRTSDYDSDDEHDSALDALMRLVRDEMKDSCNPSTSVSEGPSAFRPTATSKKSFLPRWDPSLFKCPYPPRSSLQDNLGCWLIVEQFPSPHISLAPTVLATQMQRSPNVEPVISVIPSVSSSITDSNSGVLVDNILTLLIKAHARLYWNRVSGSSDAVPKILIGNSFTDPNTLAPTPSGITGPSITDDIVILDQVQVNNFLFNLSHSPEEDEADGVNGKTLPSTSAHPRCTAVLGGHNNAMQVAAVFGSSNNMASGEEEARQSAVRLTRSNLTAENLAKLAPELRYFAAGPPAYLTADEKPPPPKPNTMEPSTLASGEAGPPCPDFTDVCFAELERRQLEEEHRCADFGDGAFWIERLLDKIARISQGNDAAIRLYLTRARRPFDPTVRVLRLQPMDSFSSSTKNDINDEAVGPLAAIIGSVESDASLLKTAVSINDSYNPMPAACCCSTKASVPPSSPSQTTPTPGAVTATREERKTAALERRHRLMQQMASKQRAFAQAHLKEMELISQPTDQSQAVMDNAEKTYECVICQTSGTVATDDLVLLDMMCESGTSLHIRETPLLPELHSNHQLQASGLSAERLLGPDSSWLVPTRPPDNLAEPMSGLLPSTRSDLPPASSSSQAPTGTVGVSVLSTTFEPDGSTQNPWQQSISPAGTPSLQISTSVPPSPSPSHWLPSVVGPTTLQSPAPPASTGVGALGAMSTATCTAPPCYVEARRWWGLALPTVIGKNLPLLRPGLILQTCGHVVHRECFQRYRSQSATRTRFSGSRTWISCPLCRRDVHHLLPLVSAPRIDKDKLLNSRTPDEHISTLEKSLLDLEAEGGSIWEDLNGAEDETTVQRRTLMSQLLGERFEATILLRSQLECELSVLMSCPSQYSIVSRRCSWREFLSYLRQIYRRSTDVQAVLRSLTSTTVPHLNGSESGLPPVPIFALCQDPADILLTLLPHVWPREDMFLTLVAATFSLAYIRALISALLNTSGLSKASDVSFEAQLTTAEVFASKLSNPVAEHGQHVLQHLRTIQSVIASEDRDANEVNESVKRQSVLWDAARLPEVGGSVSTVDQTQFELHLVLRMLPFLRLAGLCRARWQSIDDDQKPQDRRSSHLLPTGLPFVNQLSTHLGEAPGSPQSSTAAATPSCPQISAEQRLLEFSDLCRLLTLDCGDTAVISVPVVAELAASRSGLTVPTTSSPLYTLMDRWFGQFSGPLDSNALTEVSSPTELVRTSGIETVKPVILTNTCRPANRYLVWARNLRATVEIGRQLYSPRLIRTPYCFDVLFNALHLVNCDAVQHRFQENALCLICGRLLCTLCTNLSTVMVEHAYSCEGFAGVVLEVNTSIVYVSLGPNFCDWGSVYLDAYGEEDLELKRGKPLFLNQERFALLENQWLSHSFRHVLKHWRAV</sequence>
<dbReference type="SMART" id="SM00396">
    <property type="entry name" value="ZnF_UBR1"/>
    <property type="match status" value="1"/>
</dbReference>
<evidence type="ECO:0000256" key="11">
    <source>
        <dbReference type="SAM" id="MobiDB-lite"/>
    </source>
</evidence>
<feature type="region of interest" description="Disordered" evidence="11">
    <location>
        <begin position="988"/>
        <end position="1007"/>
    </location>
</feature>
<feature type="compositionally biased region" description="Low complexity" evidence="11">
    <location>
        <begin position="2081"/>
        <end position="2095"/>
    </location>
</feature>
<dbReference type="Pfam" id="PF22960">
    <property type="entry name" value="WHD_UBR1"/>
    <property type="match status" value="1"/>
</dbReference>
<dbReference type="EMBL" id="NIRI02000056">
    <property type="protein sequence ID" value="KAG5446040.1"/>
    <property type="molecule type" value="Genomic_DNA"/>
</dbReference>
<dbReference type="SUPFAM" id="SSF57850">
    <property type="entry name" value="RING/U-box"/>
    <property type="match status" value="1"/>
</dbReference>
<dbReference type="GO" id="GO:0005737">
    <property type="term" value="C:cytoplasm"/>
    <property type="evidence" value="ECO:0007669"/>
    <property type="project" value="TreeGrafter"/>
</dbReference>
<keyword evidence="6 10" id="KW-0833">Ubl conjugation pathway</keyword>